<dbReference type="InterPro" id="IPR029041">
    <property type="entry name" value="FAD-linked_oxidoreductase-like"/>
</dbReference>
<evidence type="ECO:0000256" key="3">
    <source>
        <dbReference type="ARBA" id="ARBA00006743"/>
    </source>
</evidence>
<comment type="similarity">
    <text evidence="3">Belongs to the methylenetetrahydrofolate reductase family.</text>
</comment>
<keyword evidence="4" id="KW-0285">Flavoprotein</keyword>
<reference evidence="11" key="1">
    <citation type="submission" date="2016-11" db="UniProtKB">
        <authorList>
            <consortium name="WormBaseParasite"/>
        </authorList>
    </citation>
    <scope>IDENTIFICATION</scope>
</reference>
<evidence type="ECO:0000313" key="10">
    <source>
        <dbReference type="Proteomes" id="UP000095280"/>
    </source>
</evidence>
<dbReference type="AlphaFoldDB" id="A0A1I8FQ83"/>
<dbReference type="CDD" id="cd00537">
    <property type="entry name" value="MTHFR"/>
    <property type="match status" value="1"/>
</dbReference>
<evidence type="ECO:0000256" key="1">
    <source>
        <dbReference type="ARBA" id="ARBA00001974"/>
    </source>
</evidence>
<evidence type="ECO:0000256" key="7">
    <source>
        <dbReference type="RuleBase" id="RU004254"/>
    </source>
</evidence>
<keyword evidence="6" id="KW-0560">Oxidoreductase</keyword>
<feature type="compositionally biased region" description="Basic residues" evidence="8">
    <location>
        <begin position="45"/>
        <end position="56"/>
    </location>
</feature>
<protein>
    <submittedName>
        <fullName evidence="11">Methylenetetrahydrofolate reductase</fullName>
    </submittedName>
</protein>
<feature type="region of interest" description="Disordered" evidence="8">
    <location>
        <begin position="39"/>
        <end position="70"/>
    </location>
</feature>
<feature type="domain" description="MTHFR SAM-binding regulatory" evidence="9">
    <location>
        <begin position="411"/>
        <end position="529"/>
    </location>
</feature>
<dbReference type="InterPro" id="IPR053806">
    <property type="entry name" value="MTHFR_C"/>
</dbReference>
<feature type="region of interest" description="Disordered" evidence="8">
    <location>
        <begin position="443"/>
        <end position="478"/>
    </location>
</feature>
<dbReference type="GO" id="GO:0005829">
    <property type="term" value="C:cytosol"/>
    <property type="evidence" value="ECO:0007669"/>
    <property type="project" value="TreeGrafter"/>
</dbReference>
<feature type="compositionally biased region" description="Basic and acidic residues" evidence="8">
    <location>
        <begin position="151"/>
        <end position="160"/>
    </location>
</feature>
<dbReference type="GO" id="GO:0071949">
    <property type="term" value="F:FAD binding"/>
    <property type="evidence" value="ECO:0007669"/>
    <property type="project" value="TreeGrafter"/>
</dbReference>
<comment type="cofactor">
    <cofactor evidence="1">
        <name>FAD</name>
        <dbReference type="ChEBI" id="CHEBI:57692"/>
    </cofactor>
</comment>
<dbReference type="PANTHER" id="PTHR45754:SF3">
    <property type="entry name" value="METHYLENETETRAHYDROFOLATE REDUCTASE (NADPH)"/>
    <property type="match status" value="1"/>
</dbReference>
<dbReference type="GO" id="GO:0035999">
    <property type="term" value="P:tetrahydrofolate interconversion"/>
    <property type="evidence" value="ECO:0007669"/>
    <property type="project" value="UniProtKB-UniPathway"/>
</dbReference>
<dbReference type="InterPro" id="IPR003171">
    <property type="entry name" value="Mehydrof_redctse-like"/>
</dbReference>
<dbReference type="GO" id="GO:0009086">
    <property type="term" value="P:methionine biosynthetic process"/>
    <property type="evidence" value="ECO:0007669"/>
    <property type="project" value="TreeGrafter"/>
</dbReference>
<dbReference type="Gene3D" id="3.20.20.220">
    <property type="match status" value="1"/>
</dbReference>
<evidence type="ECO:0000259" key="9">
    <source>
        <dbReference type="Pfam" id="PF21895"/>
    </source>
</evidence>
<feature type="domain" description="MTHFR SAM-binding regulatory" evidence="9">
    <location>
        <begin position="581"/>
        <end position="625"/>
    </location>
</feature>
<evidence type="ECO:0000256" key="6">
    <source>
        <dbReference type="ARBA" id="ARBA00023002"/>
    </source>
</evidence>
<proteinExistence type="inferred from homology"/>
<dbReference type="UniPathway" id="UPA00193"/>
<accession>A0A1I8FQ83</accession>
<feature type="compositionally biased region" description="Basic residues" evidence="8">
    <location>
        <begin position="168"/>
        <end position="177"/>
    </location>
</feature>
<dbReference type="Pfam" id="PF02219">
    <property type="entry name" value="MTHFR"/>
    <property type="match status" value="1"/>
</dbReference>
<evidence type="ECO:0000256" key="5">
    <source>
        <dbReference type="ARBA" id="ARBA00022827"/>
    </source>
</evidence>
<dbReference type="Proteomes" id="UP000095280">
    <property type="component" value="Unplaced"/>
</dbReference>
<evidence type="ECO:0000256" key="8">
    <source>
        <dbReference type="SAM" id="MobiDB-lite"/>
    </source>
</evidence>
<feature type="region of interest" description="Disordered" evidence="8">
    <location>
        <begin position="149"/>
        <end position="199"/>
    </location>
</feature>
<dbReference type="GO" id="GO:0004489">
    <property type="term" value="F:methylenetetrahydrofolate reductase [NAD(P)H] activity"/>
    <property type="evidence" value="ECO:0007669"/>
    <property type="project" value="InterPro"/>
</dbReference>
<evidence type="ECO:0000313" key="11">
    <source>
        <dbReference type="WBParaSite" id="maker-unitig_42319-snap-gene-0.3-mRNA-1"/>
    </source>
</evidence>
<evidence type="ECO:0000256" key="2">
    <source>
        <dbReference type="ARBA" id="ARBA00004777"/>
    </source>
</evidence>
<keyword evidence="5" id="KW-0274">FAD</keyword>
<evidence type="ECO:0000256" key="4">
    <source>
        <dbReference type="ARBA" id="ARBA00022630"/>
    </source>
</evidence>
<dbReference type="WBParaSite" id="maker-unitig_42319-snap-gene-0.3-mRNA-1">
    <property type="protein sequence ID" value="maker-unitig_42319-snap-gene-0.3-mRNA-1"/>
    <property type="gene ID" value="maker-unitig_42319-snap-gene-0.3"/>
</dbReference>
<name>A0A1I8FQ83_9PLAT</name>
<keyword evidence="10" id="KW-1185">Reference proteome</keyword>
<dbReference type="PANTHER" id="PTHR45754">
    <property type="entry name" value="METHYLENETETRAHYDROFOLATE REDUCTASE"/>
    <property type="match status" value="1"/>
</dbReference>
<sequence>KSFAWPNFLNYKCQSVSQEILNPKQYTFLENSAPCQKTRAPLPRCRLKRSSSRRSRSGPQPPTSRQYRPLATRIRRRIEKGRRWFSCEFFPPRTPGGRCEPRLQVRQLRQGPAAVLRRHLAPGRNPAGDSPTSSTSVASAMLNYCGHRHRAAPDLRRPDRGSAGARAGSRKVARTQKHPGAARGDLPEDADGNPGGASAAAIGGPAFASDLVRLIRRRYGSFFCIGVAGLPGGPPEGRQLREDLRRLKEKVDAGGEFIITQLFFESADFLRFVSDCRRGYQSLRHIVKLSKLTVPDSMLRVIEPIRDNDEAIRNYGIAQCTQMCQELLQSGQVHGIHFYTLNRDAATIRILKNIGLWREDLPRPLPWQPSANYERCAEAVRPCSGPGGPPATCTGPGTGMTIPTAGGAPIRASKQERLRMWGSEPTSEPDIWRVCSPATCPGNQSARTVSESPGCPGATKEPLPSSSESSEAAKARQRLAGLSERGLLATNTCCGSTTRLHGWGGSGGFVYQRAYLEFFLPGCRLPALQVSRGIGTEQPRWRRVSFHIADRSGNVNLCELLGAHRPHLGRLPRLGGRSAHLGRLYEEGSPSRRLIESVAETYLLVALVDNDFTEDSVLWDLTDQVARRPTARTRWSSLRKLQCRVSPRGLPRATVRPGTPRGDHLRGFAVEVCAAPEAEGGWPDFDCATGLFAEMFNGE</sequence>
<dbReference type="Pfam" id="PF21895">
    <property type="entry name" value="MTHFR_C"/>
    <property type="match status" value="2"/>
</dbReference>
<organism evidence="10 11">
    <name type="scientific">Macrostomum lignano</name>
    <dbReference type="NCBI Taxonomy" id="282301"/>
    <lineage>
        <taxon>Eukaryota</taxon>
        <taxon>Metazoa</taxon>
        <taxon>Spiralia</taxon>
        <taxon>Lophotrochozoa</taxon>
        <taxon>Platyhelminthes</taxon>
        <taxon>Rhabditophora</taxon>
        <taxon>Macrostomorpha</taxon>
        <taxon>Macrostomida</taxon>
        <taxon>Macrostomidae</taxon>
        <taxon>Macrostomum</taxon>
    </lineage>
</organism>
<dbReference type="SUPFAM" id="SSF51730">
    <property type="entry name" value="FAD-linked oxidoreductase"/>
    <property type="match status" value="1"/>
</dbReference>
<comment type="pathway">
    <text evidence="2 7">One-carbon metabolism; tetrahydrofolate interconversion.</text>
</comment>